<evidence type="ECO:0000256" key="1">
    <source>
        <dbReference type="RuleBase" id="RU003682"/>
    </source>
</evidence>
<dbReference type="PANTHER" id="PTHR33099">
    <property type="entry name" value="FE2OG DIOXYGENASE DOMAIN-CONTAINING PROTEIN"/>
    <property type="match status" value="1"/>
</dbReference>
<dbReference type="PANTHER" id="PTHR33099:SF7">
    <property type="entry name" value="MYND-TYPE DOMAIN-CONTAINING PROTEIN"/>
    <property type="match status" value="1"/>
</dbReference>
<organism evidence="4 5">
    <name type="scientific">Cordyceps javanica</name>
    <dbReference type="NCBI Taxonomy" id="43265"/>
    <lineage>
        <taxon>Eukaryota</taxon>
        <taxon>Fungi</taxon>
        <taxon>Dikarya</taxon>
        <taxon>Ascomycota</taxon>
        <taxon>Pezizomycotina</taxon>
        <taxon>Sordariomycetes</taxon>
        <taxon>Hypocreomycetidae</taxon>
        <taxon>Hypocreales</taxon>
        <taxon>Cordycipitaceae</taxon>
        <taxon>Cordyceps</taxon>
    </lineage>
</organism>
<gene>
    <name evidence="4" type="ORF">IF1G_11022</name>
</gene>
<feature type="domain" description="Fe2OG dioxygenase" evidence="3">
    <location>
        <begin position="149"/>
        <end position="249"/>
    </location>
</feature>
<comment type="similarity">
    <text evidence="1">Belongs to the iron/ascorbate-dependent oxidoreductase family.</text>
</comment>
<feature type="region of interest" description="Disordered" evidence="2">
    <location>
        <begin position="1"/>
        <end position="24"/>
    </location>
</feature>
<keyword evidence="5" id="KW-1185">Reference proteome</keyword>
<dbReference type="InterPro" id="IPR044862">
    <property type="entry name" value="Pro_4_hyd_alph_FE2OG_OXY"/>
</dbReference>
<dbReference type="Gene3D" id="2.60.120.620">
    <property type="entry name" value="q2cbj1_9rhob like domain"/>
    <property type="match status" value="1"/>
</dbReference>
<evidence type="ECO:0000259" key="3">
    <source>
        <dbReference type="PROSITE" id="PS51471"/>
    </source>
</evidence>
<accession>A0A545VJF3</accession>
<dbReference type="AlphaFoldDB" id="A0A545VJF3"/>
<evidence type="ECO:0000313" key="4">
    <source>
        <dbReference type="EMBL" id="TQV90386.1"/>
    </source>
</evidence>
<evidence type="ECO:0000256" key="2">
    <source>
        <dbReference type="SAM" id="MobiDB-lite"/>
    </source>
</evidence>
<reference evidence="4 5" key="1">
    <citation type="journal article" date="2019" name="Appl. Microbiol. Biotechnol.">
        <title>Genome sequence of Isaria javanica and comparative genome analysis insights into family S53 peptidase evolution in fungal entomopathogens.</title>
        <authorList>
            <person name="Lin R."/>
            <person name="Zhang X."/>
            <person name="Xin B."/>
            <person name="Zou M."/>
            <person name="Gao Y."/>
            <person name="Qin F."/>
            <person name="Hu Q."/>
            <person name="Xie B."/>
            <person name="Cheng X."/>
        </authorList>
    </citation>
    <scope>NUCLEOTIDE SEQUENCE [LARGE SCALE GENOMIC DNA]</scope>
    <source>
        <strain evidence="4 5">IJ1G</strain>
    </source>
</reference>
<protein>
    <submittedName>
        <fullName evidence="4">Oxidoreductase, 2OG-Fe(II) oxygenase family protein</fullName>
    </submittedName>
</protein>
<feature type="compositionally biased region" description="Polar residues" evidence="2">
    <location>
        <begin position="1"/>
        <end position="16"/>
    </location>
</feature>
<dbReference type="EMBL" id="SPUK01000028">
    <property type="protein sequence ID" value="TQV90386.1"/>
    <property type="molecule type" value="Genomic_DNA"/>
</dbReference>
<name>A0A545VJF3_9HYPO</name>
<keyword evidence="1" id="KW-0408">Iron</keyword>
<comment type="caution">
    <text evidence="4">The sequence shown here is derived from an EMBL/GenBank/DDBJ whole genome shotgun (WGS) entry which is preliminary data.</text>
</comment>
<keyword evidence="1" id="KW-0479">Metal-binding</keyword>
<dbReference type="GO" id="GO:0046872">
    <property type="term" value="F:metal ion binding"/>
    <property type="evidence" value="ECO:0007669"/>
    <property type="project" value="UniProtKB-KW"/>
</dbReference>
<dbReference type="STRING" id="43265.A0A545VJF3"/>
<dbReference type="PROSITE" id="PS51471">
    <property type="entry name" value="FE2OG_OXY"/>
    <property type="match status" value="1"/>
</dbReference>
<dbReference type="Proteomes" id="UP000315783">
    <property type="component" value="Unassembled WGS sequence"/>
</dbReference>
<keyword evidence="1" id="KW-0560">Oxidoreductase</keyword>
<dbReference type="OrthoDB" id="27483at2759"/>
<dbReference type="GO" id="GO:0016491">
    <property type="term" value="F:oxidoreductase activity"/>
    <property type="evidence" value="ECO:0007669"/>
    <property type="project" value="UniProtKB-KW"/>
</dbReference>
<evidence type="ECO:0000313" key="5">
    <source>
        <dbReference type="Proteomes" id="UP000315783"/>
    </source>
</evidence>
<dbReference type="Pfam" id="PF13640">
    <property type="entry name" value="2OG-FeII_Oxy_3"/>
    <property type="match status" value="1"/>
</dbReference>
<proteinExistence type="inferred from homology"/>
<dbReference type="InterPro" id="IPR005123">
    <property type="entry name" value="Oxoglu/Fe-dep_dioxygenase_dom"/>
</dbReference>
<sequence length="432" mass="47888">MSSDTGLAITATSSPKSDVGGSENNDLLDGLRHILAEQSHLFACGGDIPIREPKGPDLDKTSGDEACAKLSLPTVQGEAGLDRLLQHARPATFGRGGQDVYDESYRKALQMDPATFCTTFEPYSVGIIDAVAQVLLPSVSDSTTHRAVRAELYKLNIYSGPSRKFKPHVDTPRSSSQFGSLVICLPVKHTGGHLKVRHKEQEVVFDWSADQDKPDHDRIRWAAFYSDCEHEVLEVTSGHRLTLTYNLYAVRGAGRLTGVSPTLNPVHLPLFQALKEVLSQDPFGCQGGTLGFWCSHSYAYNHTEETPLPATLKGVDAVLWESFQALNLDPKIAPVITMSEDIREMFPSTMPCEWIIGHKFGVHVDSHLQVESLEEYHETYQRWGSYNRESVHWLTTPKESEPQLVFTAYGNEATTEAMYSNCAILVKIPSRQ</sequence>